<name>Q31HP1_HYDCU</name>
<comment type="similarity">
    <text evidence="2 8">Belongs to the RecO family.</text>
</comment>
<keyword evidence="4 8" id="KW-0227">DNA damage</keyword>
<keyword evidence="5 8" id="KW-0233">DNA recombination</keyword>
<dbReference type="InterPro" id="IPR022572">
    <property type="entry name" value="DNA_rep/recomb_RecO_N"/>
</dbReference>
<comment type="function">
    <text evidence="1 8">Involved in DNA repair and RecF pathway recombination.</text>
</comment>
<dbReference type="eggNOG" id="COG1381">
    <property type="taxonomic scope" value="Bacteria"/>
</dbReference>
<evidence type="ECO:0000256" key="7">
    <source>
        <dbReference type="ARBA" id="ARBA00033409"/>
    </source>
</evidence>
<dbReference type="Gene3D" id="2.40.50.140">
    <property type="entry name" value="Nucleic acid-binding proteins"/>
    <property type="match status" value="1"/>
</dbReference>
<evidence type="ECO:0000256" key="8">
    <source>
        <dbReference type="HAMAP-Rule" id="MF_00201"/>
    </source>
</evidence>
<dbReference type="GO" id="GO:0006310">
    <property type="term" value="P:DNA recombination"/>
    <property type="evidence" value="ECO:0007669"/>
    <property type="project" value="UniProtKB-UniRule"/>
</dbReference>
<dbReference type="STRING" id="317025.Tcr_0736"/>
<evidence type="ECO:0000256" key="5">
    <source>
        <dbReference type="ARBA" id="ARBA00023172"/>
    </source>
</evidence>
<keyword evidence="6 8" id="KW-0234">DNA repair</keyword>
<dbReference type="HOGENOM" id="CLU_066645_1_0_6"/>
<sequence length="246" mass="28478">MATDIEQQAFVLHRRPYRETSLLVTFFTPEFGKQNAVIKGVRSSSKTAQAKQAWLQPFQGLNISWRDKANRSSDLVSLRQLEPNHVRFPLGGEGSICGLYLNELLYRLLYPSLEVSGLFGEYQQALYDLALAEDRYQQAWVLRQFEFALLSELGYAFQTEVDYYQQPIQADKKYLFHLELGLFPEPFSQISLDQNQGIVISGQCLLLFAQKAYCESCLTEWKRLFRYVLTPYLGQKPIQTRSLFQS</sequence>
<dbReference type="PANTHER" id="PTHR33991:SF1">
    <property type="entry name" value="DNA REPAIR PROTEIN RECO"/>
    <property type="match status" value="1"/>
</dbReference>
<dbReference type="KEGG" id="tcx:Tcr_0736"/>
<dbReference type="Gene3D" id="1.20.1440.120">
    <property type="entry name" value="Recombination protein O, C-terminal domain"/>
    <property type="match status" value="1"/>
</dbReference>
<dbReference type="GO" id="GO:0006302">
    <property type="term" value="P:double-strand break repair"/>
    <property type="evidence" value="ECO:0007669"/>
    <property type="project" value="TreeGrafter"/>
</dbReference>
<accession>Q31HP1</accession>
<dbReference type="PANTHER" id="PTHR33991">
    <property type="entry name" value="DNA REPAIR PROTEIN RECO"/>
    <property type="match status" value="1"/>
</dbReference>
<evidence type="ECO:0000256" key="1">
    <source>
        <dbReference type="ARBA" id="ARBA00003065"/>
    </source>
</evidence>
<dbReference type="InterPro" id="IPR003717">
    <property type="entry name" value="RecO"/>
</dbReference>
<evidence type="ECO:0000256" key="3">
    <source>
        <dbReference type="ARBA" id="ARBA00021310"/>
    </source>
</evidence>
<dbReference type="EMBL" id="CP000109">
    <property type="protein sequence ID" value="ABB41332.1"/>
    <property type="molecule type" value="Genomic_DNA"/>
</dbReference>
<dbReference type="Pfam" id="PF02565">
    <property type="entry name" value="RecO_C"/>
    <property type="match status" value="1"/>
</dbReference>
<dbReference type="NCBIfam" id="TIGR00613">
    <property type="entry name" value="reco"/>
    <property type="match status" value="1"/>
</dbReference>
<dbReference type="OrthoDB" id="9804792at2"/>
<evidence type="ECO:0000256" key="6">
    <source>
        <dbReference type="ARBA" id="ARBA00023204"/>
    </source>
</evidence>
<dbReference type="InterPro" id="IPR012340">
    <property type="entry name" value="NA-bd_OB-fold"/>
</dbReference>
<evidence type="ECO:0000259" key="9">
    <source>
        <dbReference type="Pfam" id="PF11967"/>
    </source>
</evidence>
<protein>
    <recommendedName>
        <fullName evidence="3 8">DNA repair protein RecO</fullName>
    </recommendedName>
    <alternativeName>
        <fullName evidence="7 8">Recombination protein O</fullName>
    </alternativeName>
</protein>
<evidence type="ECO:0000256" key="4">
    <source>
        <dbReference type="ARBA" id="ARBA00022763"/>
    </source>
</evidence>
<dbReference type="SUPFAM" id="SSF50249">
    <property type="entry name" value="Nucleic acid-binding proteins"/>
    <property type="match status" value="1"/>
</dbReference>
<dbReference type="InterPro" id="IPR042242">
    <property type="entry name" value="RecO_C"/>
</dbReference>
<feature type="domain" description="DNA replication/recombination mediator RecO N-terminal" evidence="9">
    <location>
        <begin position="2"/>
        <end position="83"/>
    </location>
</feature>
<dbReference type="GO" id="GO:0043590">
    <property type="term" value="C:bacterial nucleoid"/>
    <property type="evidence" value="ECO:0007669"/>
    <property type="project" value="TreeGrafter"/>
</dbReference>
<organism evidence="10">
    <name type="scientific">Hydrogenovibrio crunogenus (strain DSM 25203 / XCL-2)</name>
    <name type="common">Thiomicrospira crunogena</name>
    <dbReference type="NCBI Taxonomy" id="317025"/>
    <lineage>
        <taxon>Bacteria</taxon>
        <taxon>Pseudomonadati</taxon>
        <taxon>Pseudomonadota</taxon>
        <taxon>Gammaproteobacteria</taxon>
        <taxon>Thiotrichales</taxon>
        <taxon>Piscirickettsiaceae</taxon>
        <taxon>Hydrogenovibrio</taxon>
    </lineage>
</organism>
<proteinExistence type="inferred from homology"/>
<reference evidence="10" key="1">
    <citation type="submission" date="2006-07" db="EMBL/GenBank/DDBJ databases">
        <title>Complete sequence of Thiomicrospira crunogena XCL-2.</title>
        <authorList>
            <consortium name="US DOE Joint Genome Institute"/>
            <person name="Copeland A."/>
            <person name="Lucas S."/>
            <person name="Lapidus A."/>
            <person name="Barry K."/>
            <person name="Detter J.C."/>
            <person name="Glavina del Rio T."/>
            <person name="Hammon N."/>
            <person name="Israni S."/>
            <person name="Dalin E."/>
            <person name="Tice H."/>
            <person name="Pitluck S."/>
            <person name="Chain P."/>
            <person name="Malfatti S."/>
            <person name="Shin M."/>
            <person name="Vergez L."/>
            <person name="Schmutz J."/>
            <person name="Larimer F."/>
            <person name="Land M."/>
            <person name="Hauser L."/>
            <person name="Kyrpides N."/>
            <person name="Lykidis A."/>
            <person name="Scott K.M."/>
            <person name="Sievert S."/>
            <person name="Kerfeld C."/>
            <person name="Freyermuth S."/>
            <person name="Dobrinski K."/>
            <person name="Boller A."/>
            <person name="Fitzpatrick K."/>
            <person name="Thoma P."/>
            <person name="Moore J."/>
            <person name="Richardson P."/>
        </authorList>
    </citation>
    <scope>NUCLEOTIDE SEQUENCE</scope>
    <source>
        <strain evidence="10">XCL-2</strain>
    </source>
</reference>
<evidence type="ECO:0000256" key="2">
    <source>
        <dbReference type="ARBA" id="ARBA00007452"/>
    </source>
</evidence>
<dbReference type="AlphaFoldDB" id="Q31HP1"/>
<dbReference type="HAMAP" id="MF_00201">
    <property type="entry name" value="RecO"/>
    <property type="match status" value="1"/>
</dbReference>
<dbReference type="Pfam" id="PF11967">
    <property type="entry name" value="RecO_N"/>
    <property type="match status" value="1"/>
</dbReference>
<evidence type="ECO:0000313" key="10">
    <source>
        <dbReference type="EMBL" id="ABB41332.1"/>
    </source>
</evidence>
<gene>
    <name evidence="8" type="primary">recO</name>
    <name evidence="10" type="ordered locus">Tcr_0736</name>
</gene>